<gene>
    <name evidence="2" type="ORF">ANCDUO_23060</name>
</gene>
<feature type="region of interest" description="Disordered" evidence="1">
    <location>
        <begin position="87"/>
        <end position="139"/>
    </location>
</feature>
<accession>A0A0C2BSP7</accession>
<dbReference type="AlphaFoldDB" id="A0A0C2BSP7"/>
<dbReference type="EMBL" id="KN768353">
    <property type="protein sequence ID" value="KIH46883.1"/>
    <property type="molecule type" value="Genomic_DNA"/>
</dbReference>
<dbReference type="Proteomes" id="UP000054047">
    <property type="component" value="Unassembled WGS sequence"/>
</dbReference>
<reference evidence="2 3" key="1">
    <citation type="submission" date="2013-12" db="EMBL/GenBank/DDBJ databases">
        <title>Draft genome of the parsitic nematode Ancylostoma duodenale.</title>
        <authorList>
            <person name="Mitreva M."/>
        </authorList>
    </citation>
    <scope>NUCLEOTIDE SEQUENCE [LARGE SCALE GENOMIC DNA]</scope>
    <source>
        <strain evidence="2 3">Zhejiang</strain>
    </source>
</reference>
<evidence type="ECO:0000256" key="1">
    <source>
        <dbReference type="SAM" id="MobiDB-lite"/>
    </source>
</evidence>
<proteinExistence type="predicted"/>
<sequence>MPLLSSNAVAWMASIGLWETIEATLARLAKSGQFYTTASSRIENGRVFTEAGAPEGSVSYYTRKPVVQCAKMLYDAIKLRAPRAGLPERPLLDTLPPRTTAPGGGGVWKRDRSPREGRYGSGASAKRPYYGSRDERERI</sequence>
<organism evidence="2 3">
    <name type="scientific">Ancylostoma duodenale</name>
    <dbReference type="NCBI Taxonomy" id="51022"/>
    <lineage>
        <taxon>Eukaryota</taxon>
        <taxon>Metazoa</taxon>
        <taxon>Ecdysozoa</taxon>
        <taxon>Nematoda</taxon>
        <taxon>Chromadorea</taxon>
        <taxon>Rhabditida</taxon>
        <taxon>Rhabditina</taxon>
        <taxon>Rhabditomorpha</taxon>
        <taxon>Strongyloidea</taxon>
        <taxon>Ancylostomatidae</taxon>
        <taxon>Ancylostomatinae</taxon>
        <taxon>Ancylostoma</taxon>
    </lineage>
</organism>
<evidence type="ECO:0000313" key="3">
    <source>
        <dbReference type="Proteomes" id="UP000054047"/>
    </source>
</evidence>
<keyword evidence="3" id="KW-1185">Reference proteome</keyword>
<name>A0A0C2BSP7_9BILA</name>
<evidence type="ECO:0000313" key="2">
    <source>
        <dbReference type="EMBL" id="KIH46883.1"/>
    </source>
</evidence>
<feature type="compositionally biased region" description="Basic and acidic residues" evidence="1">
    <location>
        <begin position="108"/>
        <end position="118"/>
    </location>
</feature>
<protein>
    <submittedName>
        <fullName evidence="2">Uncharacterized protein</fullName>
    </submittedName>
</protein>